<gene>
    <name evidence="1" type="ORF">J1902_18485</name>
</gene>
<dbReference type="SUPFAM" id="SSF54909">
    <property type="entry name" value="Dimeric alpha+beta barrel"/>
    <property type="match status" value="1"/>
</dbReference>
<evidence type="ECO:0000313" key="1">
    <source>
        <dbReference type="EMBL" id="MBO1269918.1"/>
    </source>
</evidence>
<dbReference type="InterPro" id="IPR011008">
    <property type="entry name" value="Dimeric_a/b-barrel"/>
</dbReference>
<keyword evidence="2" id="KW-1185">Reference proteome</keyword>
<organism evidence="1 2">
    <name type="scientific">Arthrobacter cavernae</name>
    <dbReference type="NCBI Taxonomy" id="2817681"/>
    <lineage>
        <taxon>Bacteria</taxon>
        <taxon>Bacillati</taxon>
        <taxon>Actinomycetota</taxon>
        <taxon>Actinomycetes</taxon>
        <taxon>Micrococcales</taxon>
        <taxon>Micrococcaceae</taxon>
        <taxon>Arthrobacter</taxon>
    </lineage>
</organism>
<accession>A0A939HM93</accession>
<dbReference type="EMBL" id="JAFNLL010000071">
    <property type="protein sequence ID" value="MBO1269918.1"/>
    <property type="molecule type" value="Genomic_DNA"/>
</dbReference>
<dbReference type="RefSeq" id="WP_207617838.1">
    <property type="nucleotide sequence ID" value="NZ_JAFNLL010000071.1"/>
</dbReference>
<evidence type="ECO:0000313" key="2">
    <source>
        <dbReference type="Proteomes" id="UP000664164"/>
    </source>
</evidence>
<reference evidence="1" key="1">
    <citation type="submission" date="2021-03" db="EMBL/GenBank/DDBJ databases">
        <title>A new species, PO-11, isolated from a karst cave deposit.</title>
        <authorList>
            <person name="Zhaoxiaoyong W."/>
        </authorList>
    </citation>
    <scope>NUCLEOTIDE SEQUENCE</scope>
    <source>
        <strain evidence="1">PO-11</strain>
    </source>
</reference>
<dbReference type="AlphaFoldDB" id="A0A939HM93"/>
<name>A0A939HM93_9MICC</name>
<dbReference type="Proteomes" id="UP000664164">
    <property type="component" value="Unassembled WGS sequence"/>
</dbReference>
<sequence length="105" mass="12077">MKEKTEYMWLVQLDIPEELDDEFNRIYNTEHVPFIAKVPGVLGVQRYVLERPNAGVQRYATVYRVDSPDLPQTPEWKAASAQGDWASKIRPHTSNASLSMFRAIP</sequence>
<dbReference type="Gene3D" id="3.30.70.100">
    <property type="match status" value="1"/>
</dbReference>
<proteinExistence type="predicted"/>
<comment type="caution">
    <text evidence="1">The sequence shown here is derived from an EMBL/GenBank/DDBJ whole genome shotgun (WGS) entry which is preliminary data.</text>
</comment>
<protein>
    <submittedName>
        <fullName evidence="1">Uncharacterized protein</fullName>
    </submittedName>
</protein>